<gene>
    <name evidence="1" type="ORF">LCGC14_0475720</name>
</gene>
<protein>
    <submittedName>
        <fullName evidence="1">Uncharacterized protein</fullName>
    </submittedName>
</protein>
<evidence type="ECO:0000313" key="1">
    <source>
        <dbReference type="EMBL" id="KKN65980.1"/>
    </source>
</evidence>
<comment type="caution">
    <text evidence="1">The sequence shown here is derived from an EMBL/GenBank/DDBJ whole genome shotgun (WGS) entry which is preliminary data.</text>
</comment>
<sequence length="45" mass="5269">MPMVIIIQWEWSTVTEMDEVQCGDCLWPGCVELKLSTTNNYLFED</sequence>
<accession>A0A0F9SAQ6</accession>
<dbReference type="AlphaFoldDB" id="A0A0F9SAQ6"/>
<proteinExistence type="predicted"/>
<reference evidence="1" key="1">
    <citation type="journal article" date="2015" name="Nature">
        <title>Complex archaea that bridge the gap between prokaryotes and eukaryotes.</title>
        <authorList>
            <person name="Spang A."/>
            <person name="Saw J.H."/>
            <person name="Jorgensen S.L."/>
            <person name="Zaremba-Niedzwiedzka K."/>
            <person name="Martijn J."/>
            <person name="Lind A.E."/>
            <person name="van Eijk R."/>
            <person name="Schleper C."/>
            <person name="Guy L."/>
            <person name="Ettema T.J."/>
        </authorList>
    </citation>
    <scope>NUCLEOTIDE SEQUENCE</scope>
</reference>
<name>A0A0F9SAQ6_9ZZZZ</name>
<dbReference type="EMBL" id="LAZR01000512">
    <property type="protein sequence ID" value="KKN65980.1"/>
    <property type="molecule type" value="Genomic_DNA"/>
</dbReference>
<organism evidence="1">
    <name type="scientific">marine sediment metagenome</name>
    <dbReference type="NCBI Taxonomy" id="412755"/>
    <lineage>
        <taxon>unclassified sequences</taxon>
        <taxon>metagenomes</taxon>
        <taxon>ecological metagenomes</taxon>
    </lineage>
</organism>